<dbReference type="PANTHER" id="PTHR45947:SF14">
    <property type="entry name" value="SLL1723 PROTEIN"/>
    <property type="match status" value="1"/>
</dbReference>
<name>A0A963YQB5_9PROT</name>
<dbReference type="Pfam" id="PF13439">
    <property type="entry name" value="Glyco_transf_4"/>
    <property type="match status" value="1"/>
</dbReference>
<dbReference type="Pfam" id="PF00534">
    <property type="entry name" value="Glycos_transf_1"/>
    <property type="match status" value="1"/>
</dbReference>
<feature type="domain" description="Glycosyltransferase subfamily 4-like N-terminal" evidence="2">
    <location>
        <begin position="79"/>
        <end position="177"/>
    </location>
</feature>
<protein>
    <submittedName>
        <fullName evidence="3">Glycosyltransferase</fullName>
    </submittedName>
</protein>
<dbReference type="GO" id="GO:0016757">
    <property type="term" value="F:glycosyltransferase activity"/>
    <property type="evidence" value="ECO:0007669"/>
    <property type="project" value="InterPro"/>
</dbReference>
<reference evidence="3" key="1">
    <citation type="journal article" date="2021" name="Microorganisms">
        <title>Acidisoma silvae sp. nov. and Acidisomacellulosilytica sp. nov., Two Acidophilic Bacteria Isolated from Decaying Wood, Hydrolyzing Cellulose and Producing Poly-3-hydroxybutyrate.</title>
        <authorList>
            <person name="Mieszkin S."/>
            <person name="Pouder E."/>
            <person name="Uroz S."/>
            <person name="Simon-Colin C."/>
            <person name="Alain K."/>
        </authorList>
    </citation>
    <scope>NUCLEOTIDE SEQUENCE</scope>
    <source>
        <strain evidence="3">HW T2.11</strain>
    </source>
</reference>
<evidence type="ECO:0000259" key="1">
    <source>
        <dbReference type="Pfam" id="PF00534"/>
    </source>
</evidence>
<evidence type="ECO:0000313" key="3">
    <source>
        <dbReference type="EMBL" id="MCB8874704.1"/>
    </source>
</evidence>
<keyword evidence="4" id="KW-1185">Reference proteome</keyword>
<dbReference type="Gene3D" id="3.40.50.2000">
    <property type="entry name" value="Glycogen Phosphorylase B"/>
    <property type="match status" value="2"/>
</dbReference>
<sequence>MGRTALIYRDVILPPSEASFMRRQYSGFSQLDPVWLGRRITPVAAENGFATRRLGRDGLIGDIQREAFKDFGLVPDLPALRALNPAVIHAQFGRGGALALPIAQRLGLPLAVTFHGGDAHKDKHYRGGLTKSLYARRLPALLAEAKLFICVSESVRQKLLQRGFPAGKLIVHPIGTDIPADSPAPRANGPILFVGRFVPKKGLPVLIEALQILRRQNREPAVTIIGDGPLGADIRAQAEGLSQLRFLGWQTPGEVAQAMRQASMLVVPSERAKDGDAEGLPSVAIEAMALSLPVIGTDQAGLDGVILPGRTGVIVPARDPEALARAIASLLATPEMRMGLGTAGRGLVQGEFNAERQSRRLESLLLSLTG</sequence>
<dbReference type="EMBL" id="JAESVB010000002">
    <property type="protein sequence ID" value="MCB8874704.1"/>
    <property type="molecule type" value="Genomic_DNA"/>
</dbReference>
<organism evidence="3 4">
    <name type="scientific">Acidisoma silvae</name>
    <dbReference type="NCBI Taxonomy" id="2802396"/>
    <lineage>
        <taxon>Bacteria</taxon>
        <taxon>Pseudomonadati</taxon>
        <taxon>Pseudomonadota</taxon>
        <taxon>Alphaproteobacteria</taxon>
        <taxon>Acetobacterales</taxon>
        <taxon>Acidocellaceae</taxon>
        <taxon>Acidisoma</taxon>
    </lineage>
</organism>
<evidence type="ECO:0000259" key="2">
    <source>
        <dbReference type="Pfam" id="PF13439"/>
    </source>
</evidence>
<dbReference type="InterPro" id="IPR028098">
    <property type="entry name" value="Glyco_trans_4-like_N"/>
</dbReference>
<evidence type="ECO:0000313" key="4">
    <source>
        <dbReference type="Proteomes" id="UP000708298"/>
    </source>
</evidence>
<dbReference type="PANTHER" id="PTHR45947">
    <property type="entry name" value="SULFOQUINOVOSYL TRANSFERASE SQD2"/>
    <property type="match status" value="1"/>
</dbReference>
<dbReference type="Proteomes" id="UP000708298">
    <property type="component" value="Unassembled WGS sequence"/>
</dbReference>
<dbReference type="AlphaFoldDB" id="A0A963YQB5"/>
<gene>
    <name evidence="3" type="ORF">ASILVAE211_05870</name>
</gene>
<dbReference type="InterPro" id="IPR001296">
    <property type="entry name" value="Glyco_trans_1"/>
</dbReference>
<accession>A0A963YQB5</accession>
<feature type="domain" description="Glycosyl transferase family 1" evidence="1">
    <location>
        <begin position="190"/>
        <end position="345"/>
    </location>
</feature>
<reference evidence="3" key="2">
    <citation type="submission" date="2021-01" db="EMBL/GenBank/DDBJ databases">
        <authorList>
            <person name="Mieszkin S."/>
            <person name="Pouder E."/>
            <person name="Alain K."/>
        </authorList>
    </citation>
    <scope>NUCLEOTIDE SEQUENCE</scope>
    <source>
        <strain evidence="3">HW T2.11</strain>
    </source>
</reference>
<dbReference type="InterPro" id="IPR050194">
    <property type="entry name" value="Glycosyltransferase_grp1"/>
</dbReference>
<comment type="caution">
    <text evidence="3">The sequence shown here is derived from an EMBL/GenBank/DDBJ whole genome shotgun (WGS) entry which is preliminary data.</text>
</comment>
<dbReference type="SUPFAM" id="SSF53756">
    <property type="entry name" value="UDP-Glycosyltransferase/glycogen phosphorylase"/>
    <property type="match status" value="1"/>
</dbReference>
<proteinExistence type="predicted"/>
<dbReference type="RefSeq" id="WP_227320369.1">
    <property type="nucleotide sequence ID" value="NZ_JAESVB010000002.1"/>
</dbReference>